<dbReference type="InterPro" id="IPR054608">
    <property type="entry name" value="SYY-like_C"/>
</dbReference>
<dbReference type="AlphaFoldDB" id="A0A1M5Q0E0"/>
<dbReference type="RefSeq" id="WP_073126284.1">
    <property type="nucleotide sequence ID" value="NZ_BAABCH010000096.1"/>
</dbReference>
<keyword evidence="2 10" id="KW-0963">Cytoplasm</keyword>
<dbReference type="CDD" id="cd00165">
    <property type="entry name" value="S4"/>
    <property type="match status" value="1"/>
</dbReference>
<dbReference type="SUPFAM" id="SSF55174">
    <property type="entry name" value="Alpha-L RNA-binding motif"/>
    <property type="match status" value="1"/>
</dbReference>
<dbReference type="InterPro" id="IPR036986">
    <property type="entry name" value="S4_RNA-bd_sf"/>
</dbReference>
<evidence type="ECO:0000256" key="5">
    <source>
        <dbReference type="ARBA" id="ARBA00022840"/>
    </source>
</evidence>
<feature type="short sequence motif" description="'HIGH' region" evidence="10">
    <location>
        <begin position="46"/>
        <end position="55"/>
    </location>
</feature>
<evidence type="ECO:0000256" key="9">
    <source>
        <dbReference type="ARBA" id="ARBA00048248"/>
    </source>
</evidence>
<keyword evidence="4 10" id="KW-0547">Nucleotide-binding</keyword>
<dbReference type="OrthoDB" id="9804243at2"/>
<name>A0A1M5Q0E0_9FIRM</name>
<keyword evidence="7 10" id="KW-0648">Protein biosynthesis</keyword>
<comment type="subcellular location">
    <subcellularLocation>
        <location evidence="10">Cytoplasm</location>
    </subcellularLocation>
</comment>
<feature type="domain" description="RNA-binding S4" evidence="12">
    <location>
        <begin position="340"/>
        <end position="401"/>
    </location>
</feature>
<evidence type="ECO:0000256" key="7">
    <source>
        <dbReference type="ARBA" id="ARBA00022917"/>
    </source>
</evidence>
<dbReference type="Pfam" id="PF22421">
    <property type="entry name" value="SYY_C-terminal"/>
    <property type="match status" value="1"/>
</dbReference>
<gene>
    <name evidence="10" type="primary">tyrS</name>
    <name evidence="13" type="ORF">SAMN04488530_11721</name>
</gene>
<keyword evidence="5 10" id="KW-0067">ATP-binding</keyword>
<keyword evidence="3 10" id="KW-0436">Ligase</keyword>
<evidence type="ECO:0000256" key="8">
    <source>
        <dbReference type="ARBA" id="ARBA00023146"/>
    </source>
</evidence>
<dbReference type="HAMAP" id="MF_02007">
    <property type="entry name" value="Tyr_tRNA_synth_type2"/>
    <property type="match status" value="1"/>
</dbReference>
<dbReference type="STRING" id="1121321.SAMN04488530_11721"/>
<evidence type="ECO:0000256" key="4">
    <source>
        <dbReference type="ARBA" id="ARBA00022741"/>
    </source>
</evidence>
<keyword evidence="14" id="KW-1185">Reference proteome</keyword>
<evidence type="ECO:0000256" key="1">
    <source>
        <dbReference type="ARBA" id="ARBA00011738"/>
    </source>
</evidence>
<evidence type="ECO:0000256" key="11">
    <source>
        <dbReference type="PROSITE-ProRule" id="PRU00182"/>
    </source>
</evidence>
<dbReference type="Pfam" id="PF00579">
    <property type="entry name" value="tRNA-synt_1b"/>
    <property type="match status" value="1"/>
</dbReference>
<dbReference type="Gene3D" id="3.40.50.620">
    <property type="entry name" value="HUPs"/>
    <property type="match status" value="1"/>
</dbReference>
<proteinExistence type="inferred from homology"/>
<organism evidence="13 14">
    <name type="scientific">Asaccharospora irregularis DSM 2635</name>
    <dbReference type="NCBI Taxonomy" id="1121321"/>
    <lineage>
        <taxon>Bacteria</taxon>
        <taxon>Bacillati</taxon>
        <taxon>Bacillota</taxon>
        <taxon>Clostridia</taxon>
        <taxon>Peptostreptococcales</taxon>
        <taxon>Peptostreptococcaceae</taxon>
        <taxon>Asaccharospora</taxon>
    </lineage>
</organism>
<dbReference type="InterPro" id="IPR014729">
    <property type="entry name" value="Rossmann-like_a/b/a_fold"/>
</dbReference>
<dbReference type="PANTHER" id="PTHR11766:SF1">
    <property type="entry name" value="TYROSINE--TRNA LIGASE"/>
    <property type="match status" value="1"/>
</dbReference>
<dbReference type="PROSITE" id="PS00178">
    <property type="entry name" value="AA_TRNA_LIGASE_I"/>
    <property type="match status" value="1"/>
</dbReference>
<protein>
    <recommendedName>
        <fullName evidence="10">Tyrosine--tRNA ligase</fullName>
        <ecNumber evidence="10">6.1.1.1</ecNumber>
    </recommendedName>
    <alternativeName>
        <fullName evidence="10">Tyrosyl-tRNA synthetase</fullName>
        <shortName evidence="10">TyrRS</shortName>
    </alternativeName>
</protein>
<dbReference type="InterPro" id="IPR024088">
    <property type="entry name" value="Tyr-tRNA-ligase_bac-type"/>
</dbReference>
<dbReference type="SUPFAM" id="SSF52374">
    <property type="entry name" value="Nucleotidylyl transferase"/>
    <property type="match status" value="1"/>
</dbReference>
<dbReference type="PANTHER" id="PTHR11766">
    <property type="entry name" value="TYROSYL-TRNA SYNTHETASE"/>
    <property type="match status" value="1"/>
</dbReference>
<evidence type="ECO:0000256" key="3">
    <source>
        <dbReference type="ARBA" id="ARBA00022598"/>
    </source>
</evidence>
<sequence>MKTIDEQIKIIMKGVEDIIDEKELKEKLEKAQKEKRQLIVKLGLDPSAPDIHLGHTVVLRKMKQLQDLGHKVIIIIGDFTGKIGDPTGKSKARKALTTEQVLENAKTYEEQIFKVLDKEKTEVRFNSEWLAKLNFEEVIKLAATITVARMLEREDFKNRYENQMPISVHEFFYPLMQAYDSVAIKADIELGGTDQRFNLLMGRSLQREFNQESQIVMMMPLIEGLDGKDKMSKSLGNYIGIDEKAEVMYAKAMRIPDELIVKYYNLVTDVHPDEVNRIKLELEEGKTNPRDIKMNLAREIVALYHGEEEAKKAEVEFKNVFQQGQIPTDIKTLQGSKDDFDLPEILVSNGVVKSKSEVRRLATQGGVKINGEKVTNLAEVKVENELIVQIGKKIFVKVELV</sequence>
<dbReference type="InterPro" id="IPR024108">
    <property type="entry name" value="Tyr-tRNA-ligase_bac_2"/>
</dbReference>
<dbReference type="FunFam" id="1.10.240.10:FF:000006">
    <property type="entry name" value="Tyrosine--tRNA ligase"/>
    <property type="match status" value="1"/>
</dbReference>
<comment type="catalytic activity">
    <reaction evidence="9 10">
        <text>tRNA(Tyr) + L-tyrosine + ATP = L-tyrosyl-tRNA(Tyr) + AMP + diphosphate + H(+)</text>
        <dbReference type="Rhea" id="RHEA:10220"/>
        <dbReference type="Rhea" id="RHEA-COMP:9706"/>
        <dbReference type="Rhea" id="RHEA-COMP:9707"/>
        <dbReference type="ChEBI" id="CHEBI:15378"/>
        <dbReference type="ChEBI" id="CHEBI:30616"/>
        <dbReference type="ChEBI" id="CHEBI:33019"/>
        <dbReference type="ChEBI" id="CHEBI:58315"/>
        <dbReference type="ChEBI" id="CHEBI:78442"/>
        <dbReference type="ChEBI" id="CHEBI:78536"/>
        <dbReference type="ChEBI" id="CHEBI:456215"/>
        <dbReference type="EC" id="6.1.1.1"/>
    </reaction>
</comment>
<dbReference type="GO" id="GO:0005829">
    <property type="term" value="C:cytosol"/>
    <property type="evidence" value="ECO:0007669"/>
    <property type="project" value="TreeGrafter"/>
</dbReference>
<dbReference type="PRINTS" id="PR01040">
    <property type="entry name" value="TRNASYNTHTYR"/>
</dbReference>
<dbReference type="SMART" id="SM00363">
    <property type="entry name" value="S4"/>
    <property type="match status" value="1"/>
</dbReference>
<dbReference type="CDD" id="cd00805">
    <property type="entry name" value="TyrRS_core"/>
    <property type="match status" value="1"/>
</dbReference>
<comment type="function">
    <text evidence="10">Catalyzes the attachment of tyrosine to tRNA(Tyr) in a two-step reaction: tyrosine is first activated by ATP to form Tyr-AMP and then transferred to the acceptor end of tRNA(Tyr).</text>
</comment>
<accession>A0A1M5Q0E0</accession>
<dbReference type="PROSITE" id="PS50889">
    <property type="entry name" value="S4"/>
    <property type="match status" value="1"/>
</dbReference>
<dbReference type="GO" id="GO:0006437">
    <property type="term" value="P:tyrosyl-tRNA aminoacylation"/>
    <property type="evidence" value="ECO:0007669"/>
    <property type="project" value="UniProtKB-UniRule"/>
</dbReference>
<dbReference type="FunFam" id="3.40.50.620:FF:000061">
    <property type="entry name" value="Tyrosine--tRNA ligase"/>
    <property type="match status" value="1"/>
</dbReference>
<dbReference type="Gene3D" id="3.10.290.10">
    <property type="entry name" value="RNA-binding S4 domain"/>
    <property type="match status" value="1"/>
</dbReference>
<dbReference type="InterPro" id="IPR002942">
    <property type="entry name" value="S4_RNA-bd"/>
</dbReference>
<dbReference type="Gene3D" id="1.10.240.10">
    <property type="entry name" value="Tyrosyl-Transfer RNA Synthetase"/>
    <property type="match status" value="1"/>
</dbReference>
<feature type="binding site" evidence="10">
    <location>
        <position position="233"/>
    </location>
    <ligand>
        <name>ATP</name>
        <dbReference type="ChEBI" id="CHEBI:30616"/>
    </ligand>
</feature>
<dbReference type="NCBIfam" id="TIGR00234">
    <property type="entry name" value="tyrS"/>
    <property type="match status" value="1"/>
</dbReference>
<evidence type="ECO:0000256" key="10">
    <source>
        <dbReference type="HAMAP-Rule" id="MF_02007"/>
    </source>
</evidence>
<keyword evidence="6 11" id="KW-0694">RNA-binding</keyword>
<dbReference type="InterPro" id="IPR002307">
    <property type="entry name" value="Tyr-tRNA-ligase"/>
</dbReference>
<dbReference type="Proteomes" id="UP000243255">
    <property type="component" value="Unassembled WGS sequence"/>
</dbReference>
<dbReference type="EC" id="6.1.1.1" evidence="10"/>
<comment type="subunit">
    <text evidence="1 10">Homodimer.</text>
</comment>
<comment type="similarity">
    <text evidence="10">Belongs to the class-I aminoacyl-tRNA synthetase family. TyrS type 2 subfamily.</text>
</comment>
<dbReference type="GO" id="GO:0004831">
    <property type="term" value="F:tyrosine-tRNA ligase activity"/>
    <property type="evidence" value="ECO:0007669"/>
    <property type="project" value="UniProtKB-UniRule"/>
</dbReference>
<dbReference type="InterPro" id="IPR001412">
    <property type="entry name" value="aa-tRNA-synth_I_CS"/>
</dbReference>
<keyword evidence="8 10" id="KW-0030">Aminoacyl-tRNA synthetase</keyword>
<evidence type="ECO:0000313" key="14">
    <source>
        <dbReference type="Proteomes" id="UP000243255"/>
    </source>
</evidence>
<evidence type="ECO:0000259" key="12">
    <source>
        <dbReference type="SMART" id="SM00363"/>
    </source>
</evidence>
<evidence type="ECO:0000256" key="6">
    <source>
        <dbReference type="ARBA" id="ARBA00022884"/>
    </source>
</evidence>
<dbReference type="GO" id="GO:0003723">
    <property type="term" value="F:RNA binding"/>
    <property type="evidence" value="ECO:0007669"/>
    <property type="project" value="UniProtKB-KW"/>
</dbReference>
<dbReference type="EMBL" id="FQWX01000017">
    <property type="protein sequence ID" value="SHH06943.1"/>
    <property type="molecule type" value="Genomic_DNA"/>
</dbReference>
<dbReference type="InterPro" id="IPR002305">
    <property type="entry name" value="aa-tRNA-synth_Ic"/>
</dbReference>
<feature type="short sequence motif" description="'KMSKS' region" evidence="10">
    <location>
        <begin position="230"/>
        <end position="234"/>
    </location>
</feature>
<dbReference type="GO" id="GO:0005524">
    <property type="term" value="F:ATP binding"/>
    <property type="evidence" value="ECO:0007669"/>
    <property type="project" value="UniProtKB-UniRule"/>
</dbReference>
<evidence type="ECO:0000313" key="13">
    <source>
        <dbReference type="EMBL" id="SHH06943.1"/>
    </source>
</evidence>
<evidence type="ECO:0000256" key="2">
    <source>
        <dbReference type="ARBA" id="ARBA00022490"/>
    </source>
</evidence>
<reference evidence="14" key="1">
    <citation type="submission" date="2016-11" db="EMBL/GenBank/DDBJ databases">
        <authorList>
            <person name="Varghese N."/>
            <person name="Submissions S."/>
        </authorList>
    </citation>
    <scope>NUCLEOTIDE SEQUENCE [LARGE SCALE GENOMIC DNA]</scope>
    <source>
        <strain evidence="14">DSM 2635</strain>
    </source>
</reference>